<dbReference type="InterPro" id="IPR011053">
    <property type="entry name" value="Single_hybrid_motif"/>
</dbReference>
<dbReference type="AlphaFoldDB" id="A0AAE6EHQ1"/>
<reference evidence="1 2" key="1">
    <citation type="submission" date="2019-04" db="EMBL/GenBank/DDBJ databases">
        <title>Complete genome sequence of Agrobacterium tumefaciens CFBP5877.</title>
        <authorList>
            <person name="Huang Y.-Y."/>
            <person name="Chiang H.-Y."/>
            <person name="Chou L."/>
            <person name="Lai E.-M."/>
            <person name="Kuo C.-H."/>
        </authorList>
    </citation>
    <scope>NUCLEOTIDE SEQUENCE [LARGE SCALE GENOMIC DNA]</scope>
    <source>
        <strain evidence="1 2">CFBP5877</strain>
    </source>
</reference>
<name>A0AAE6EHQ1_AGRTU</name>
<evidence type="ECO:0000313" key="1">
    <source>
        <dbReference type="EMBL" id="QCL81831.1"/>
    </source>
</evidence>
<gene>
    <name evidence="1" type="ORF">CFBP5877_22390</name>
</gene>
<dbReference type="Gene3D" id="2.40.50.100">
    <property type="match status" value="1"/>
</dbReference>
<sequence length="144" mass="14518">MSTLDLTDTATIAALTEALTAAGVDGIEISTPRGHLRLVVATGNSAQAASVVKPSSAETAAAAAAVIVKAPMAGRFCSSHPSASVETDHLPRSISSADVLGFIRIGSVLLPVSAGCPGVVKRRLAEPDALVGFGDPLFEIEPQS</sequence>
<evidence type="ECO:0000313" key="2">
    <source>
        <dbReference type="Proteomes" id="UP000298579"/>
    </source>
</evidence>
<dbReference type="SUPFAM" id="SSF51230">
    <property type="entry name" value="Single hybrid motif"/>
    <property type="match status" value="1"/>
</dbReference>
<proteinExistence type="predicted"/>
<accession>A0AAE6EHQ1</accession>
<dbReference type="RefSeq" id="WP_080827949.1">
    <property type="nucleotide sequence ID" value="NZ_CP039889.1"/>
</dbReference>
<protein>
    <submittedName>
        <fullName evidence="1">Acetyl-CoA carboxylase</fullName>
    </submittedName>
</protein>
<organism evidence="1 2">
    <name type="scientific">Agrobacterium tumefaciens</name>
    <dbReference type="NCBI Taxonomy" id="358"/>
    <lineage>
        <taxon>Bacteria</taxon>
        <taxon>Pseudomonadati</taxon>
        <taxon>Pseudomonadota</taxon>
        <taxon>Alphaproteobacteria</taxon>
        <taxon>Hyphomicrobiales</taxon>
        <taxon>Rhizobiaceae</taxon>
        <taxon>Rhizobium/Agrobacterium group</taxon>
        <taxon>Agrobacterium</taxon>
        <taxon>Agrobacterium tumefaciens complex</taxon>
    </lineage>
</organism>
<dbReference type="EMBL" id="CP039898">
    <property type="protein sequence ID" value="QCL81831.1"/>
    <property type="molecule type" value="Genomic_DNA"/>
</dbReference>
<dbReference type="Proteomes" id="UP000298579">
    <property type="component" value="Chromosome linear"/>
</dbReference>